<sequence>MAATRVGWHRVEEALVFVMPWRTIAQCELARRITLQSEVAGQDEYATDGSLESCCQYIVRLCSGNPLMVLAVSTALAGPLLFLCHRQTAGIHLMRDSSNGKTTLLDVAASVPWPPK</sequence>
<keyword evidence="3" id="KW-1185">Reference proteome</keyword>
<reference evidence="2 3" key="1">
    <citation type="submission" date="2020-08" db="EMBL/GenBank/DDBJ databases">
        <title>Genomic Encyclopedia of Type Strains, Phase III (KMG-III): the genomes of soil and plant-associated and newly described type strains.</title>
        <authorList>
            <person name="Whitman W."/>
        </authorList>
    </citation>
    <scope>NUCLEOTIDE SEQUENCE [LARGE SCALE GENOMIC DNA]</scope>
    <source>
        <strain evidence="2 3">CECT 7341</strain>
    </source>
</reference>
<feature type="domain" description="DUF927" evidence="1">
    <location>
        <begin position="3"/>
        <end position="111"/>
    </location>
</feature>
<dbReference type="Proteomes" id="UP000563050">
    <property type="component" value="Unassembled WGS sequence"/>
</dbReference>
<dbReference type="Pfam" id="PF06048">
    <property type="entry name" value="DUF927"/>
    <property type="match status" value="1"/>
</dbReference>
<gene>
    <name evidence="2" type="ORF">FHR95_001237</name>
</gene>
<dbReference type="EMBL" id="JACHXQ010000003">
    <property type="protein sequence ID" value="MBB3183683.1"/>
    <property type="molecule type" value="Genomic_DNA"/>
</dbReference>
<protein>
    <submittedName>
        <fullName evidence="2">Uncharacterized protein (DUF927 family)</fullName>
    </submittedName>
</protein>
<dbReference type="InterPro" id="IPR009270">
    <property type="entry name" value="DUF927"/>
</dbReference>
<comment type="caution">
    <text evidence="2">The sequence shown here is derived from an EMBL/GenBank/DDBJ whole genome shotgun (WGS) entry which is preliminary data.</text>
</comment>
<organism evidence="2 3">
    <name type="scientific">Halomonas fontilapidosi</name>
    <dbReference type="NCBI Taxonomy" id="616675"/>
    <lineage>
        <taxon>Bacteria</taxon>
        <taxon>Pseudomonadati</taxon>
        <taxon>Pseudomonadota</taxon>
        <taxon>Gammaproteobacteria</taxon>
        <taxon>Oceanospirillales</taxon>
        <taxon>Halomonadaceae</taxon>
        <taxon>Halomonas</taxon>
    </lineage>
</organism>
<evidence type="ECO:0000313" key="3">
    <source>
        <dbReference type="Proteomes" id="UP000563050"/>
    </source>
</evidence>
<evidence type="ECO:0000259" key="1">
    <source>
        <dbReference type="Pfam" id="PF06048"/>
    </source>
</evidence>
<dbReference type="AlphaFoldDB" id="A0A7W5DJE4"/>
<evidence type="ECO:0000313" key="2">
    <source>
        <dbReference type="EMBL" id="MBB3183683.1"/>
    </source>
</evidence>
<accession>A0A7W5DJE4</accession>
<proteinExistence type="predicted"/>
<name>A0A7W5DJE4_9GAMM</name>